<name>A0A1Q2LJJ4_9HELI</name>
<evidence type="ECO:0000313" key="12">
    <source>
        <dbReference type="EMBL" id="AQQ60177.1"/>
    </source>
</evidence>
<evidence type="ECO:0000313" key="13">
    <source>
        <dbReference type="Proteomes" id="UP000188298"/>
    </source>
</evidence>
<dbReference type="GO" id="GO:0046872">
    <property type="term" value="F:metal ion binding"/>
    <property type="evidence" value="ECO:0007669"/>
    <property type="project" value="UniProtKB-KW"/>
</dbReference>
<feature type="binding site" evidence="8">
    <location>
        <position position="132"/>
    </location>
    <ligand>
        <name>ATP</name>
        <dbReference type="ChEBI" id="CHEBI:30616"/>
    </ligand>
</feature>
<feature type="binding site" evidence="8">
    <location>
        <position position="137"/>
    </location>
    <ligand>
        <name>Mg(2+)</name>
        <dbReference type="ChEBI" id="CHEBI:18420"/>
    </ligand>
</feature>
<keyword evidence="6 8" id="KW-0460">Magnesium</keyword>
<keyword evidence="2 8" id="KW-0436">Ligase</keyword>
<proteinExistence type="inferred from homology"/>
<protein>
    <recommendedName>
        <fullName evidence="8 10">NH(3)-dependent NAD(+) synthetase</fullName>
        <ecNumber evidence="8 10">6.3.1.5</ecNumber>
    </recommendedName>
</protein>
<dbReference type="HAMAP" id="MF_00193">
    <property type="entry name" value="NadE_ammonia_dep"/>
    <property type="match status" value="1"/>
</dbReference>
<evidence type="ECO:0000256" key="9">
    <source>
        <dbReference type="RuleBase" id="RU003811"/>
    </source>
</evidence>
<evidence type="ECO:0000256" key="2">
    <source>
        <dbReference type="ARBA" id="ARBA00022598"/>
    </source>
</evidence>
<dbReference type="InterPro" id="IPR014729">
    <property type="entry name" value="Rossmann-like_a/b/a_fold"/>
</dbReference>
<evidence type="ECO:0000256" key="4">
    <source>
        <dbReference type="ARBA" id="ARBA00022741"/>
    </source>
</evidence>
<dbReference type="SUPFAM" id="SSF52402">
    <property type="entry name" value="Adenine nucleotide alpha hydrolases-like"/>
    <property type="match status" value="1"/>
</dbReference>
<keyword evidence="7 8" id="KW-0520">NAD</keyword>
<feature type="binding site" evidence="8">
    <location>
        <position position="37"/>
    </location>
    <ligand>
        <name>Mg(2+)</name>
        <dbReference type="ChEBI" id="CHEBI:18420"/>
    </ligand>
</feature>
<evidence type="ECO:0000256" key="1">
    <source>
        <dbReference type="ARBA" id="ARBA00005859"/>
    </source>
</evidence>
<dbReference type="InterPro" id="IPR003694">
    <property type="entry name" value="NAD_synthase"/>
</dbReference>
<comment type="caution">
    <text evidence="8">Lacks conserved residue(s) required for the propagation of feature annotation.</text>
</comment>
<dbReference type="KEGG" id="hbl:XJ32_08835"/>
<keyword evidence="3 8" id="KW-0479">Metal-binding</keyword>
<dbReference type="GO" id="GO:0008795">
    <property type="term" value="F:NAD+ synthase activity"/>
    <property type="evidence" value="ECO:0007669"/>
    <property type="project" value="UniProtKB-UniRule"/>
</dbReference>
<dbReference type="RefSeq" id="WP_077389161.1">
    <property type="nucleotide sequence ID" value="NZ_CP019645.1"/>
</dbReference>
<dbReference type="NCBIfam" id="NF010587">
    <property type="entry name" value="PRK13980.1"/>
    <property type="match status" value="1"/>
</dbReference>
<dbReference type="InterPro" id="IPR022926">
    <property type="entry name" value="NH(3)-dep_NAD(+)_synth"/>
</dbReference>
<feature type="binding site" description="in other chain" evidence="8">
    <location>
        <position position="112"/>
    </location>
    <ligand>
        <name>deamido-NAD(+)</name>
        <dbReference type="ChEBI" id="CHEBI:58437"/>
        <note>ligand shared between two neighboring subunits</note>
    </ligand>
</feature>
<dbReference type="EMBL" id="CP019645">
    <property type="protein sequence ID" value="AQQ60177.1"/>
    <property type="molecule type" value="Genomic_DNA"/>
</dbReference>
<dbReference type="Gene3D" id="3.40.50.620">
    <property type="entry name" value="HUPs"/>
    <property type="match status" value="1"/>
</dbReference>
<dbReference type="CDD" id="cd00553">
    <property type="entry name" value="NAD_synthase"/>
    <property type="match status" value="1"/>
</dbReference>
<organism evidence="12 13">
    <name type="scientific">Helicobacter bilis</name>
    <dbReference type="NCBI Taxonomy" id="37372"/>
    <lineage>
        <taxon>Bacteria</taxon>
        <taxon>Pseudomonadati</taxon>
        <taxon>Campylobacterota</taxon>
        <taxon>Epsilonproteobacteria</taxon>
        <taxon>Campylobacterales</taxon>
        <taxon>Helicobacteraceae</taxon>
        <taxon>Helicobacter</taxon>
    </lineage>
</organism>
<evidence type="ECO:0000256" key="10">
    <source>
        <dbReference type="RuleBase" id="RU003812"/>
    </source>
</evidence>
<dbReference type="PANTHER" id="PTHR23090:SF9">
    <property type="entry name" value="GLUTAMINE-DEPENDENT NAD(+) SYNTHETASE"/>
    <property type="match status" value="1"/>
</dbReference>
<dbReference type="EC" id="6.3.1.5" evidence="8 10"/>
<dbReference type="PANTHER" id="PTHR23090">
    <property type="entry name" value="NH 3 /GLUTAMINE-DEPENDENT NAD + SYNTHETASE"/>
    <property type="match status" value="1"/>
</dbReference>
<feature type="binding site" evidence="8">
    <location>
        <position position="161"/>
    </location>
    <ligand>
        <name>ATP</name>
        <dbReference type="ChEBI" id="CHEBI:30616"/>
    </ligand>
</feature>
<comment type="function">
    <text evidence="8">Catalyzes the ATP-dependent amidation of deamido-NAD to form NAD. Uses ammonia as a nitrogen source.</text>
</comment>
<dbReference type="GO" id="GO:0009435">
    <property type="term" value="P:NAD+ biosynthetic process"/>
    <property type="evidence" value="ECO:0007669"/>
    <property type="project" value="UniProtKB-UniRule"/>
</dbReference>
<evidence type="ECO:0000256" key="6">
    <source>
        <dbReference type="ARBA" id="ARBA00022842"/>
    </source>
</evidence>
<dbReference type="InterPro" id="IPR022310">
    <property type="entry name" value="NAD/GMP_synthase"/>
</dbReference>
<dbReference type="GO" id="GO:0004359">
    <property type="term" value="F:glutaminase activity"/>
    <property type="evidence" value="ECO:0007669"/>
    <property type="project" value="InterPro"/>
</dbReference>
<accession>A0A1Q2LJJ4</accession>
<dbReference type="AlphaFoldDB" id="A0A1Q2LJJ4"/>
<feature type="binding site" evidence="8">
    <location>
        <begin position="31"/>
        <end position="38"/>
    </location>
    <ligand>
        <name>ATP</name>
        <dbReference type="ChEBI" id="CHEBI:30616"/>
    </ligand>
</feature>
<dbReference type="Pfam" id="PF02540">
    <property type="entry name" value="NAD_synthase"/>
    <property type="match status" value="1"/>
</dbReference>
<reference evidence="12 13" key="1">
    <citation type="submission" date="2017-02" db="EMBL/GenBank/DDBJ databases">
        <title>Whole genome sequencing of Helicobacter bilis strain AAQJH.</title>
        <authorList>
            <person name="Conlan S."/>
            <person name="Thomas P.J."/>
            <person name="Mullikin J."/>
            <person name="Palmore T.N."/>
            <person name="Frank K.M."/>
            <person name="Segre J.A."/>
        </authorList>
    </citation>
    <scope>NUCLEOTIDE SEQUENCE [LARGE SCALE GENOMIC DNA]</scope>
    <source>
        <strain evidence="12 13">AAQJH</strain>
    </source>
</reference>
<dbReference type="FunFam" id="3.40.50.620:FF:000106">
    <property type="entry name" value="Glutamine-dependent NAD(+) synthetase"/>
    <property type="match status" value="1"/>
</dbReference>
<sequence length="253" mass="28724">MQKLTQKTLDSIFTFLQNEVSNRGFKQVVIGLSGGIDSAVVTLLCHKALCGNTKALLMPSTSSSKESIEDSILLCESFKIDYAILPIKDFDSLFCNLYKDHTRLSRGNFCSRMRMATLYHIAQMEQRLVIGTSNKTEIMLGYGTIFGDLACAINPIGNLYKTQIYMLAELLEIPRQIIDKAPSADLYAGQTDENELGYSYDEIDPFLESYEKVRGDITNLTQYNKDMITSLHKRIQNNAFKQNMPMIFRDLEY</sequence>
<comment type="similarity">
    <text evidence="1 8 9">Belongs to the NAD synthetase family.</text>
</comment>
<feature type="domain" description="NAD/GMP synthase" evidence="11">
    <location>
        <begin position="11"/>
        <end position="245"/>
    </location>
</feature>
<evidence type="ECO:0000256" key="8">
    <source>
        <dbReference type="HAMAP-Rule" id="MF_00193"/>
    </source>
</evidence>
<comment type="catalytic activity">
    <reaction evidence="8 10">
        <text>deamido-NAD(+) + NH4(+) + ATP = AMP + diphosphate + NAD(+) + H(+)</text>
        <dbReference type="Rhea" id="RHEA:21188"/>
        <dbReference type="ChEBI" id="CHEBI:15378"/>
        <dbReference type="ChEBI" id="CHEBI:28938"/>
        <dbReference type="ChEBI" id="CHEBI:30616"/>
        <dbReference type="ChEBI" id="CHEBI:33019"/>
        <dbReference type="ChEBI" id="CHEBI:57540"/>
        <dbReference type="ChEBI" id="CHEBI:58437"/>
        <dbReference type="ChEBI" id="CHEBI:456215"/>
        <dbReference type="EC" id="6.3.1.5"/>
    </reaction>
</comment>
<keyword evidence="4 8" id="KW-0547">Nucleotide-binding</keyword>
<dbReference type="UniPathway" id="UPA00253">
    <property type="reaction ID" value="UER00333"/>
</dbReference>
<evidence type="ECO:0000259" key="11">
    <source>
        <dbReference type="Pfam" id="PF02540"/>
    </source>
</evidence>
<dbReference type="GO" id="GO:0005524">
    <property type="term" value="F:ATP binding"/>
    <property type="evidence" value="ECO:0007669"/>
    <property type="project" value="UniProtKB-UniRule"/>
</dbReference>
<comment type="subunit">
    <text evidence="8">Homodimer.</text>
</comment>
<gene>
    <name evidence="8" type="primary">nadE</name>
    <name evidence="12" type="ORF">XJ32_08835</name>
</gene>
<evidence type="ECO:0000256" key="7">
    <source>
        <dbReference type="ARBA" id="ARBA00023027"/>
    </source>
</evidence>
<dbReference type="GO" id="GO:0005737">
    <property type="term" value="C:cytoplasm"/>
    <property type="evidence" value="ECO:0007669"/>
    <property type="project" value="InterPro"/>
</dbReference>
<dbReference type="Proteomes" id="UP000188298">
    <property type="component" value="Chromosome"/>
</dbReference>
<feature type="binding site" evidence="8">
    <location>
        <position position="183"/>
    </location>
    <ligand>
        <name>ATP</name>
        <dbReference type="ChEBI" id="CHEBI:30616"/>
    </ligand>
</feature>
<comment type="pathway">
    <text evidence="8">Cofactor biosynthesis; NAD(+) biosynthesis; NAD(+) from deamido-NAD(+) (ammonia route): step 1/1.</text>
</comment>
<keyword evidence="5 8" id="KW-0067">ATP-binding</keyword>
<dbReference type="NCBIfam" id="TIGR00552">
    <property type="entry name" value="nadE"/>
    <property type="match status" value="1"/>
</dbReference>
<evidence type="ECO:0000256" key="5">
    <source>
        <dbReference type="ARBA" id="ARBA00022840"/>
    </source>
</evidence>
<dbReference type="GO" id="GO:0003952">
    <property type="term" value="F:NAD+ synthase (glutamine-hydrolyzing) activity"/>
    <property type="evidence" value="ECO:0007669"/>
    <property type="project" value="InterPro"/>
</dbReference>
<evidence type="ECO:0000256" key="3">
    <source>
        <dbReference type="ARBA" id="ARBA00022723"/>
    </source>
</evidence>